<dbReference type="AlphaFoldDB" id="A0AAW7MLU1"/>
<evidence type="ECO:0000256" key="1">
    <source>
        <dbReference type="SAM" id="Phobius"/>
    </source>
</evidence>
<evidence type="ECO:0000313" key="5">
    <source>
        <dbReference type="Proteomes" id="UP001172791"/>
    </source>
</evidence>
<dbReference type="Proteomes" id="UP001172788">
    <property type="component" value="Unassembled WGS sequence"/>
</dbReference>
<feature type="transmembrane region" description="Helical" evidence="1">
    <location>
        <begin position="68"/>
        <end position="91"/>
    </location>
</feature>
<accession>A0AAW7MLU1</accession>
<evidence type="ECO:0000313" key="4">
    <source>
        <dbReference type="Proteomes" id="UP001172788"/>
    </source>
</evidence>
<proteinExistence type="predicted"/>
<dbReference type="Proteomes" id="UP001172791">
    <property type="component" value="Unassembled WGS sequence"/>
</dbReference>
<keyword evidence="4" id="KW-1185">Reference proteome</keyword>
<reference evidence="2" key="1">
    <citation type="submission" date="2018-04" db="EMBL/GenBank/DDBJ databases">
        <authorList>
            <person name="Jy Z."/>
        </authorList>
    </citation>
    <scope>NUCLEOTIDE SEQUENCE</scope>
    <source>
        <strain evidence="3">AS13</strain>
        <strain evidence="2">LA18</strain>
    </source>
</reference>
<gene>
    <name evidence="2" type="ORF">DBA34_10160</name>
    <name evidence="3" type="ORF">DBB29_08540</name>
</gene>
<feature type="transmembrane region" description="Helical" evidence="1">
    <location>
        <begin position="32"/>
        <end position="56"/>
    </location>
</feature>
<dbReference type="EMBL" id="QAID01000035">
    <property type="protein sequence ID" value="MDN4578162.1"/>
    <property type="molecule type" value="Genomic_DNA"/>
</dbReference>
<organism evidence="2 5">
    <name type="scientific">Pandoraea cepalis</name>
    <dbReference type="NCBI Taxonomy" id="2508294"/>
    <lineage>
        <taxon>Bacteria</taxon>
        <taxon>Pseudomonadati</taxon>
        <taxon>Pseudomonadota</taxon>
        <taxon>Betaproteobacteria</taxon>
        <taxon>Burkholderiales</taxon>
        <taxon>Burkholderiaceae</taxon>
        <taxon>Pandoraea</taxon>
    </lineage>
</organism>
<evidence type="ECO:0000313" key="2">
    <source>
        <dbReference type="EMBL" id="MDN4573620.1"/>
    </source>
</evidence>
<keyword evidence="1" id="KW-0812">Transmembrane</keyword>
<keyword evidence="1" id="KW-1133">Transmembrane helix</keyword>
<keyword evidence="1" id="KW-0472">Membrane</keyword>
<sequence>MSASRERRYQARRERYWLARYEARRSLRRARIAFRLALSSSLVSLALALDVLLPLTQLRPEPSAAARFDIWCASGFTALTAVCLATASVALHRHVFSVSRTLNSSDRRLARTRLKLLRLRVLERSV</sequence>
<evidence type="ECO:0008006" key="6">
    <source>
        <dbReference type="Google" id="ProtNLM"/>
    </source>
</evidence>
<comment type="caution">
    <text evidence="2">The sequence shown here is derived from an EMBL/GenBank/DDBJ whole genome shotgun (WGS) entry which is preliminary data.</text>
</comment>
<dbReference type="RefSeq" id="WP_301234478.1">
    <property type="nucleotide sequence ID" value="NZ_QAIC01000037.1"/>
</dbReference>
<name>A0AAW7MLU1_9BURK</name>
<evidence type="ECO:0000313" key="3">
    <source>
        <dbReference type="EMBL" id="MDN4578162.1"/>
    </source>
</evidence>
<protein>
    <recommendedName>
        <fullName evidence="6">SMODS and SLOG-associating 2TM effector domain-containing protein</fullName>
    </recommendedName>
</protein>
<dbReference type="EMBL" id="QAIC01000037">
    <property type="protein sequence ID" value="MDN4573620.1"/>
    <property type="molecule type" value="Genomic_DNA"/>
</dbReference>